<feature type="compositionally biased region" description="Basic and acidic residues" evidence="1">
    <location>
        <begin position="1"/>
        <end position="16"/>
    </location>
</feature>
<evidence type="ECO:0000313" key="3">
    <source>
        <dbReference type="EMBL" id="NJP44704.1"/>
    </source>
</evidence>
<protein>
    <submittedName>
        <fullName evidence="3">Bifunctional DNA primase/polymerase</fullName>
    </submittedName>
</protein>
<feature type="region of interest" description="Disordered" evidence="1">
    <location>
        <begin position="1"/>
        <end position="29"/>
    </location>
</feature>
<dbReference type="EMBL" id="JAATEJ010000010">
    <property type="protein sequence ID" value="NJP44704.1"/>
    <property type="molecule type" value="Genomic_DNA"/>
</dbReference>
<name>A0ABX0ZLH2_9ACTN</name>
<gene>
    <name evidence="3" type="ORF">HCN08_15065</name>
</gene>
<evidence type="ECO:0000259" key="2">
    <source>
        <dbReference type="SMART" id="SM00943"/>
    </source>
</evidence>
<sequence length="238" mass="25734">MAGKGRLSEWVRRRTEGASGPARTAEPDLRRDPLVRAAATAGFPVAPAAHPANYGCSCERIGCPIPAVHPVSPAWQTQASTEDATLERWLRSDPLANFITATGVGHDVLDVPAEAGRLALERLIADGATLGPVAARDDRLLFFTATRGNPADEDEWWPCELDCHPETADEHPGIRWHSRGSYVLLPPSRLPSGGTVEWLPGHGPDLPLPDPLPVLDVLADACAQFAYEPERQPATWLR</sequence>
<organism evidence="3 4">
    <name type="scientific">Actinacidiphila epipremni</name>
    <dbReference type="NCBI Taxonomy" id="2053013"/>
    <lineage>
        <taxon>Bacteria</taxon>
        <taxon>Bacillati</taxon>
        <taxon>Actinomycetota</taxon>
        <taxon>Actinomycetes</taxon>
        <taxon>Kitasatosporales</taxon>
        <taxon>Streptomycetaceae</taxon>
        <taxon>Actinacidiphila</taxon>
    </lineage>
</organism>
<evidence type="ECO:0000313" key="4">
    <source>
        <dbReference type="Proteomes" id="UP000734511"/>
    </source>
</evidence>
<dbReference type="Proteomes" id="UP000734511">
    <property type="component" value="Unassembled WGS sequence"/>
</dbReference>
<dbReference type="SMART" id="SM00943">
    <property type="entry name" value="Prim-Pol"/>
    <property type="match status" value="1"/>
</dbReference>
<dbReference type="InterPro" id="IPR015330">
    <property type="entry name" value="DNA_primase/pol_bifunc_N"/>
</dbReference>
<accession>A0ABX0ZLH2</accession>
<reference evidence="3 4" key="1">
    <citation type="submission" date="2020-03" db="EMBL/GenBank/DDBJ databases">
        <title>WGS of actinomycetes isolated from Thailand.</title>
        <authorList>
            <person name="Thawai C."/>
        </authorList>
    </citation>
    <scope>NUCLEOTIDE SEQUENCE [LARGE SCALE GENOMIC DNA]</scope>
    <source>
        <strain evidence="3 4">PRB2-1</strain>
    </source>
</reference>
<proteinExistence type="predicted"/>
<evidence type="ECO:0000256" key="1">
    <source>
        <dbReference type="SAM" id="MobiDB-lite"/>
    </source>
</evidence>
<dbReference type="RefSeq" id="WP_167983566.1">
    <property type="nucleotide sequence ID" value="NZ_JAATEJ010000010.1"/>
</dbReference>
<dbReference type="Pfam" id="PF09250">
    <property type="entry name" value="Prim-Pol"/>
    <property type="match status" value="1"/>
</dbReference>
<keyword evidence="4" id="KW-1185">Reference proteome</keyword>
<comment type="caution">
    <text evidence="3">The sequence shown here is derived from an EMBL/GenBank/DDBJ whole genome shotgun (WGS) entry which is preliminary data.</text>
</comment>
<feature type="domain" description="DNA primase/polymerase bifunctional N-terminal" evidence="2">
    <location>
        <begin position="35"/>
        <end position="218"/>
    </location>
</feature>